<proteinExistence type="predicted"/>
<evidence type="ECO:0000313" key="2">
    <source>
        <dbReference type="Proteomes" id="UP000644020"/>
    </source>
</evidence>
<gene>
    <name evidence="1" type="ORF">GCM10010305_00920</name>
</gene>
<name>A0A918W3H5_9ACTN</name>
<evidence type="ECO:0000313" key="1">
    <source>
        <dbReference type="EMBL" id="GHA63407.1"/>
    </source>
</evidence>
<protein>
    <submittedName>
        <fullName evidence="1">Uncharacterized protein</fullName>
    </submittedName>
</protein>
<dbReference type="Proteomes" id="UP000644020">
    <property type="component" value="Unassembled WGS sequence"/>
</dbReference>
<organism evidence="1 2">
    <name type="scientific">Streptomyces termitum</name>
    <dbReference type="NCBI Taxonomy" id="67368"/>
    <lineage>
        <taxon>Bacteria</taxon>
        <taxon>Bacillati</taxon>
        <taxon>Actinomycetota</taxon>
        <taxon>Actinomycetes</taxon>
        <taxon>Kitasatosporales</taxon>
        <taxon>Streptomycetaceae</taxon>
        <taxon>Streptomyces</taxon>
    </lineage>
</organism>
<keyword evidence="2" id="KW-1185">Reference proteome</keyword>
<comment type="caution">
    <text evidence="1">The sequence shown here is derived from an EMBL/GenBank/DDBJ whole genome shotgun (WGS) entry which is preliminary data.</text>
</comment>
<sequence>MRVLQTSVPRPGAPNEDFVLSSRTAVVVLDGAGLAPGIATGCGHGVVWYVEQLGARLHAAAVRGEVPLADCLAEVIGSTADAHRDTCAVDDPFSPSATVAVARVPAGLFEWLVRGTARSSWRRTGRPRR</sequence>
<dbReference type="EMBL" id="BMUL01000001">
    <property type="protein sequence ID" value="GHA63407.1"/>
    <property type="molecule type" value="Genomic_DNA"/>
</dbReference>
<accession>A0A918W3H5</accession>
<reference evidence="1" key="1">
    <citation type="journal article" date="2014" name="Int. J. Syst. Evol. Microbiol.">
        <title>Complete genome sequence of Corynebacterium casei LMG S-19264T (=DSM 44701T), isolated from a smear-ripened cheese.</title>
        <authorList>
            <consortium name="US DOE Joint Genome Institute (JGI-PGF)"/>
            <person name="Walter F."/>
            <person name="Albersmeier A."/>
            <person name="Kalinowski J."/>
            <person name="Ruckert C."/>
        </authorList>
    </citation>
    <scope>NUCLEOTIDE SEQUENCE</scope>
    <source>
        <strain evidence="1">JCM 4518</strain>
    </source>
</reference>
<reference evidence="1" key="2">
    <citation type="submission" date="2020-09" db="EMBL/GenBank/DDBJ databases">
        <authorList>
            <person name="Sun Q."/>
            <person name="Ohkuma M."/>
        </authorList>
    </citation>
    <scope>NUCLEOTIDE SEQUENCE</scope>
    <source>
        <strain evidence="1">JCM 4518</strain>
    </source>
</reference>
<dbReference type="AlphaFoldDB" id="A0A918W3H5"/>